<evidence type="ECO:0000256" key="7">
    <source>
        <dbReference type="RuleBase" id="RU361153"/>
    </source>
</evidence>
<dbReference type="PROSITE" id="PS51257">
    <property type="entry name" value="PROKAR_LIPOPROTEIN"/>
    <property type="match status" value="1"/>
</dbReference>
<accession>A0A3E2BQL0</accession>
<evidence type="ECO:0000256" key="4">
    <source>
        <dbReference type="ARBA" id="ARBA00023277"/>
    </source>
</evidence>
<dbReference type="Gene3D" id="3.20.20.80">
    <property type="entry name" value="Glycosidases"/>
    <property type="match status" value="1"/>
</dbReference>
<evidence type="ECO:0000259" key="8">
    <source>
        <dbReference type="Pfam" id="PF00150"/>
    </source>
</evidence>
<evidence type="ECO:0000313" key="10">
    <source>
        <dbReference type="Proteomes" id="UP000257323"/>
    </source>
</evidence>
<dbReference type="GO" id="GO:0030245">
    <property type="term" value="P:cellulose catabolic process"/>
    <property type="evidence" value="ECO:0007669"/>
    <property type="project" value="UniProtKB-KW"/>
</dbReference>
<comment type="caution">
    <text evidence="9">The sequence shown here is derived from an EMBL/GenBank/DDBJ whole genome shotgun (WGS) entry which is preliminary data.</text>
</comment>
<gene>
    <name evidence="9" type="ORF">OP8BY_0864</name>
</gene>
<evidence type="ECO:0000313" key="9">
    <source>
        <dbReference type="EMBL" id="RFT16922.1"/>
    </source>
</evidence>
<dbReference type="AlphaFoldDB" id="A0A3E2BQL0"/>
<keyword evidence="4" id="KW-0119">Carbohydrate metabolism</keyword>
<proteinExistence type="inferred from homology"/>
<reference evidence="9 10" key="1">
    <citation type="submission" date="2018-08" db="EMBL/GenBank/DDBJ databases">
        <title>Genome analysis of the thermophilic bacterium of the candidate phylum Aminicenantes from deep subsurface aquifer revealed its physiology and ecological role.</title>
        <authorList>
            <person name="Kadnikov V.V."/>
            <person name="Mardanov A.V."/>
            <person name="Beletsky A.V."/>
            <person name="Karnachuk O.V."/>
            <person name="Ravin N.V."/>
        </authorList>
    </citation>
    <scope>NUCLEOTIDE SEQUENCE [LARGE SCALE GENOMIC DNA]</scope>
    <source>
        <strain evidence="9">BY38</strain>
    </source>
</reference>
<dbReference type="Pfam" id="PF00150">
    <property type="entry name" value="Cellulase"/>
    <property type="match status" value="1"/>
</dbReference>
<keyword evidence="6" id="KW-0624">Polysaccharide degradation</keyword>
<comment type="similarity">
    <text evidence="1 7">Belongs to the glycosyl hydrolase 5 (cellulase A) family.</text>
</comment>
<dbReference type="InterPro" id="IPR050386">
    <property type="entry name" value="Glycosyl_hydrolase_5"/>
</dbReference>
<protein>
    <submittedName>
        <fullName evidence="9">Cellulase (Glycosyl hydrolase family 5)</fullName>
    </submittedName>
</protein>
<evidence type="ECO:0000256" key="5">
    <source>
        <dbReference type="ARBA" id="ARBA00023295"/>
    </source>
</evidence>
<name>A0A3E2BQL0_9BACT</name>
<keyword evidence="2 7" id="KW-0378">Hydrolase</keyword>
<dbReference type="InterPro" id="IPR001547">
    <property type="entry name" value="Glyco_hydro_5"/>
</dbReference>
<keyword evidence="3" id="KW-0136">Cellulose degradation</keyword>
<evidence type="ECO:0000256" key="3">
    <source>
        <dbReference type="ARBA" id="ARBA00023001"/>
    </source>
</evidence>
<dbReference type="PANTHER" id="PTHR31297:SF41">
    <property type="entry name" value="ENDOGLUCANASE, PUTATIVE (AFU_ORTHOLOGUE AFUA_5G01830)-RELATED"/>
    <property type="match status" value="1"/>
</dbReference>
<evidence type="ECO:0000256" key="6">
    <source>
        <dbReference type="ARBA" id="ARBA00023326"/>
    </source>
</evidence>
<feature type="domain" description="Glycoside hydrolase family 5" evidence="8">
    <location>
        <begin position="63"/>
        <end position="352"/>
    </location>
</feature>
<dbReference type="SUPFAM" id="SSF51445">
    <property type="entry name" value="(Trans)glycosidases"/>
    <property type="match status" value="1"/>
</dbReference>
<dbReference type="GO" id="GO:0005576">
    <property type="term" value="C:extracellular region"/>
    <property type="evidence" value="ECO:0007669"/>
    <property type="project" value="TreeGrafter"/>
</dbReference>
<organism evidence="9 10">
    <name type="scientific">Candidatus Saccharicenans subterraneus</name>
    <dbReference type="NCBI Taxonomy" id="2508984"/>
    <lineage>
        <taxon>Bacteria</taxon>
        <taxon>Candidatus Aminicenantota</taxon>
        <taxon>Candidatus Aminicenantia</taxon>
        <taxon>Candidatus Aminicenantales</taxon>
        <taxon>Candidatus Saccharicenantaceae</taxon>
        <taxon>Candidatus Saccharicenans</taxon>
    </lineage>
</organism>
<keyword evidence="5 7" id="KW-0326">Glycosidase</keyword>
<dbReference type="GO" id="GO:0009986">
    <property type="term" value="C:cell surface"/>
    <property type="evidence" value="ECO:0007669"/>
    <property type="project" value="TreeGrafter"/>
</dbReference>
<dbReference type="EMBL" id="QUAH01000001">
    <property type="protein sequence ID" value="RFT16922.1"/>
    <property type="molecule type" value="Genomic_DNA"/>
</dbReference>
<dbReference type="InterPro" id="IPR017853">
    <property type="entry name" value="GH"/>
</dbReference>
<dbReference type="GO" id="GO:0008422">
    <property type="term" value="F:beta-glucosidase activity"/>
    <property type="evidence" value="ECO:0007669"/>
    <property type="project" value="TreeGrafter"/>
</dbReference>
<evidence type="ECO:0000256" key="1">
    <source>
        <dbReference type="ARBA" id="ARBA00005641"/>
    </source>
</evidence>
<evidence type="ECO:0000256" key="2">
    <source>
        <dbReference type="ARBA" id="ARBA00022801"/>
    </source>
</evidence>
<dbReference type="PANTHER" id="PTHR31297">
    <property type="entry name" value="GLUCAN ENDO-1,6-BETA-GLUCOSIDASE B"/>
    <property type="match status" value="1"/>
</dbReference>
<dbReference type="Proteomes" id="UP000257323">
    <property type="component" value="Unassembled WGS sequence"/>
</dbReference>
<sequence>MRGGLLFFLAILILASSCVRLLAEDLQGEEARYRRFSRGINLTSWFWLNSGPLKPLEKKYSDRDLALIRKLGLTYVRVPVDMANIYSSDREDRLKPEALELLLAGLKKIIDSGLAVNFDLHSISQESGGSDYSGPLGKDAAFTEEFFVFWEKLAEKLAAFDPDWLIVEPMNEPVFLGEEYRWPPLQKQLIARIRARLPRHTILATGAFWSNLSTLLTLESLDDRNLWYCFHFYEPHIFTHQGAHWSSELVKKLRRVPYPSSPEAVREAVFLVGPEDLKKALLAYGEERWDAAKIEGRIKQAADWASGHRVRLICNEFGAYRTYCLPPYRIAWTRDVRTALEKYGISWAMWEFEGGFGLIVRKGGKAVPDRALARALGLDMD</sequence>